<feature type="region of interest" description="Disordered" evidence="2">
    <location>
        <begin position="3753"/>
        <end position="3810"/>
    </location>
</feature>
<feature type="compositionally biased region" description="Basic residues" evidence="2">
    <location>
        <begin position="2671"/>
        <end position="2688"/>
    </location>
</feature>
<keyword evidence="1" id="KW-0863">Zinc-finger</keyword>
<keyword evidence="1" id="KW-0862">Zinc</keyword>
<feature type="region of interest" description="Disordered" evidence="2">
    <location>
        <begin position="927"/>
        <end position="1406"/>
    </location>
</feature>
<feature type="compositionally biased region" description="Basic and acidic residues" evidence="2">
    <location>
        <begin position="942"/>
        <end position="964"/>
    </location>
</feature>
<feature type="compositionally biased region" description="Polar residues" evidence="2">
    <location>
        <begin position="169"/>
        <end position="188"/>
    </location>
</feature>
<feature type="compositionally biased region" description="Low complexity" evidence="2">
    <location>
        <begin position="2122"/>
        <end position="2132"/>
    </location>
</feature>
<feature type="compositionally biased region" description="Low complexity" evidence="2">
    <location>
        <begin position="2457"/>
        <end position="2472"/>
    </location>
</feature>
<feature type="region of interest" description="Disordered" evidence="2">
    <location>
        <begin position="3692"/>
        <end position="3715"/>
    </location>
</feature>
<feature type="compositionally biased region" description="Low complexity" evidence="2">
    <location>
        <begin position="1345"/>
        <end position="1358"/>
    </location>
</feature>
<feature type="compositionally biased region" description="Basic and acidic residues" evidence="2">
    <location>
        <begin position="2420"/>
        <end position="2429"/>
    </location>
</feature>
<dbReference type="PANTHER" id="PTHR21465:SF2">
    <property type="entry name" value="ZINC FINGER PROTEIN 469"/>
    <property type="match status" value="1"/>
</dbReference>
<dbReference type="Proteomes" id="UP000335636">
    <property type="component" value="Unassembled WGS sequence"/>
</dbReference>
<evidence type="ECO:0000313" key="4">
    <source>
        <dbReference type="EMBL" id="VTJ69077.1"/>
    </source>
</evidence>
<feature type="region of interest" description="Disordered" evidence="2">
    <location>
        <begin position="1675"/>
        <end position="1751"/>
    </location>
</feature>
<name>A0A5E4BHE1_MARMO</name>
<protein>
    <recommendedName>
        <fullName evidence="3">C2H2-type domain-containing protein</fullName>
    </recommendedName>
</protein>
<feature type="region of interest" description="Disordered" evidence="2">
    <location>
        <begin position="1971"/>
        <end position="2010"/>
    </location>
</feature>
<feature type="region of interest" description="Disordered" evidence="2">
    <location>
        <begin position="549"/>
        <end position="647"/>
    </location>
</feature>
<feature type="compositionally biased region" description="Polar residues" evidence="2">
    <location>
        <begin position="3274"/>
        <end position="3283"/>
    </location>
</feature>
<feature type="compositionally biased region" description="Basic and acidic residues" evidence="2">
    <location>
        <begin position="3008"/>
        <end position="3018"/>
    </location>
</feature>
<feature type="region of interest" description="Disordered" evidence="2">
    <location>
        <begin position="732"/>
        <end position="756"/>
    </location>
</feature>
<dbReference type="SUPFAM" id="SSF57667">
    <property type="entry name" value="beta-beta-alpha zinc fingers"/>
    <property type="match status" value="1"/>
</dbReference>
<feature type="region of interest" description="Disordered" evidence="2">
    <location>
        <begin position="3837"/>
        <end position="3857"/>
    </location>
</feature>
<feature type="region of interest" description="Disordered" evidence="2">
    <location>
        <begin position="3869"/>
        <end position="3918"/>
    </location>
</feature>
<feature type="region of interest" description="Disordered" evidence="2">
    <location>
        <begin position="2793"/>
        <end position="2832"/>
    </location>
</feature>
<feature type="compositionally biased region" description="Low complexity" evidence="2">
    <location>
        <begin position="131"/>
        <end position="150"/>
    </location>
</feature>
<dbReference type="GO" id="GO:0008270">
    <property type="term" value="F:zinc ion binding"/>
    <property type="evidence" value="ECO:0007669"/>
    <property type="project" value="UniProtKB-KW"/>
</dbReference>
<feature type="compositionally biased region" description="Low complexity" evidence="2">
    <location>
        <begin position="1154"/>
        <end position="1170"/>
    </location>
</feature>
<feature type="domain" description="C2H2-type" evidence="3">
    <location>
        <begin position="3178"/>
        <end position="3207"/>
    </location>
</feature>
<keyword evidence="1" id="KW-0479">Metal-binding</keyword>
<feature type="region of interest" description="Disordered" evidence="2">
    <location>
        <begin position="327"/>
        <end position="427"/>
    </location>
</feature>
<feature type="compositionally biased region" description="Basic and acidic residues" evidence="2">
    <location>
        <begin position="1075"/>
        <end position="1101"/>
    </location>
</feature>
<feature type="compositionally biased region" description="Basic and acidic residues" evidence="2">
    <location>
        <begin position="3605"/>
        <end position="3620"/>
    </location>
</feature>
<feature type="region of interest" description="Disordered" evidence="2">
    <location>
        <begin position="2527"/>
        <end position="2723"/>
    </location>
</feature>
<organism evidence="4 5">
    <name type="scientific">Marmota monax</name>
    <name type="common">Woodchuck</name>
    <dbReference type="NCBI Taxonomy" id="9995"/>
    <lineage>
        <taxon>Eukaryota</taxon>
        <taxon>Metazoa</taxon>
        <taxon>Chordata</taxon>
        <taxon>Craniata</taxon>
        <taxon>Vertebrata</taxon>
        <taxon>Euteleostomi</taxon>
        <taxon>Mammalia</taxon>
        <taxon>Eutheria</taxon>
        <taxon>Euarchontoglires</taxon>
        <taxon>Glires</taxon>
        <taxon>Rodentia</taxon>
        <taxon>Sciuromorpha</taxon>
        <taxon>Sciuridae</taxon>
        <taxon>Xerinae</taxon>
        <taxon>Marmotini</taxon>
        <taxon>Marmota</taxon>
    </lineage>
</organism>
<feature type="domain" description="C2H2-type" evidence="3">
    <location>
        <begin position="2895"/>
        <end position="2922"/>
    </location>
</feature>
<reference evidence="4" key="1">
    <citation type="submission" date="2019-04" db="EMBL/GenBank/DDBJ databases">
        <authorList>
            <person name="Alioto T."/>
            <person name="Alioto T."/>
        </authorList>
    </citation>
    <scope>NUCLEOTIDE SEQUENCE [LARGE SCALE GENOMIC DNA]</scope>
</reference>
<feature type="region of interest" description="Disordered" evidence="2">
    <location>
        <begin position="2751"/>
        <end position="2775"/>
    </location>
</feature>
<keyword evidence="5" id="KW-1185">Reference proteome</keyword>
<dbReference type="SMART" id="SM00355">
    <property type="entry name" value="ZnF_C2H2"/>
    <property type="match status" value="8"/>
</dbReference>
<feature type="compositionally biased region" description="Low complexity" evidence="2">
    <location>
        <begin position="745"/>
        <end position="756"/>
    </location>
</feature>
<feature type="compositionally biased region" description="Low complexity" evidence="2">
    <location>
        <begin position="1563"/>
        <end position="1577"/>
    </location>
</feature>
<feature type="domain" description="C2H2-type" evidence="3">
    <location>
        <begin position="2278"/>
        <end position="2306"/>
    </location>
</feature>
<feature type="region of interest" description="Disordered" evidence="2">
    <location>
        <begin position="3008"/>
        <end position="3079"/>
    </location>
</feature>
<evidence type="ECO:0000256" key="1">
    <source>
        <dbReference type="PROSITE-ProRule" id="PRU00042"/>
    </source>
</evidence>
<accession>A0A5E4BHE1</accession>
<evidence type="ECO:0000259" key="3">
    <source>
        <dbReference type="PROSITE" id="PS50157"/>
    </source>
</evidence>
<feature type="compositionally biased region" description="Basic residues" evidence="2">
    <location>
        <begin position="2442"/>
        <end position="2451"/>
    </location>
</feature>
<feature type="compositionally biased region" description="Basic and acidic residues" evidence="2">
    <location>
        <begin position="119"/>
        <end position="129"/>
    </location>
</feature>
<feature type="region of interest" description="Disordered" evidence="2">
    <location>
        <begin position="2861"/>
        <end position="2888"/>
    </location>
</feature>
<feature type="region of interest" description="Disordered" evidence="2">
    <location>
        <begin position="2113"/>
        <end position="2472"/>
    </location>
</feature>
<feature type="region of interest" description="Disordered" evidence="2">
    <location>
        <begin position="1"/>
        <end position="282"/>
    </location>
</feature>
<dbReference type="PANTHER" id="PTHR21465">
    <property type="entry name" value="ZINC FINGER PROTEIN 469"/>
    <property type="match status" value="1"/>
</dbReference>
<dbReference type="PROSITE" id="PS00028">
    <property type="entry name" value="ZINC_FINGER_C2H2_1"/>
    <property type="match status" value="6"/>
</dbReference>
<feature type="compositionally biased region" description="Basic and acidic residues" evidence="2">
    <location>
        <begin position="2532"/>
        <end position="2545"/>
    </location>
</feature>
<feature type="compositionally biased region" description="Polar residues" evidence="2">
    <location>
        <begin position="1601"/>
        <end position="1611"/>
    </location>
</feature>
<feature type="compositionally biased region" description="Low complexity" evidence="2">
    <location>
        <begin position="1900"/>
        <end position="1910"/>
    </location>
</feature>
<dbReference type="Gene3D" id="3.30.160.60">
    <property type="entry name" value="Classic Zinc Finger"/>
    <property type="match status" value="1"/>
</dbReference>
<feature type="compositionally biased region" description="Low complexity" evidence="2">
    <location>
        <begin position="3786"/>
        <end position="3799"/>
    </location>
</feature>
<feature type="compositionally biased region" description="Basic and acidic residues" evidence="2">
    <location>
        <begin position="3643"/>
        <end position="3653"/>
    </location>
</feature>
<feature type="region of interest" description="Disordered" evidence="2">
    <location>
        <begin position="3262"/>
        <end position="3654"/>
    </location>
</feature>
<feature type="compositionally biased region" description="Low complexity" evidence="2">
    <location>
        <begin position="527"/>
        <end position="537"/>
    </location>
</feature>
<dbReference type="PROSITE" id="PS50157">
    <property type="entry name" value="ZINC_FINGER_C2H2_2"/>
    <property type="match status" value="4"/>
</dbReference>
<feature type="compositionally biased region" description="Polar residues" evidence="2">
    <location>
        <begin position="3503"/>
        <end position="3515"/>
    </location>
</feature>
<gene>
    <name evidence="4" type="ORF">MONAX_5E030921</name>
</gene>
<feature type="compositionally biased region" description="Basic and acidic residues" evidence="2">
    <location>
        <begin position="1585"/>
        <end position="1597"/>
    </location>
</feature>
<feature type="region of interest" description="Disordered" evidence="2">
    <location>
        <begin position="833"/>
        <end position="897"/>
    </location>
</feature>
<comment type="caution">
    <text evidence="4">The sequence shown here is derived from an EMBL/GenBank/DDBJ whole genome shotgun (WGS) entry which is preliminary data.</text>
</comment>
<feature type="compositionally biased region" description="Low complexity" evidence="2">
    <location>
        <begin position="1450"/>
        <end position="1460"/>
    </location>
</feature>
<feature type="compositionally biased region" description="Basic and acidic residues" evidence="2">
    <location>
        <begin position="3325"/>
        <end position="3346"/>
    </location>
</feature>
<evidence type="ECO:0000256" key="2">
    <source>
        <dbReference type="SAM" id="MobiDB-lite"/>
    </source>
</evidence>
<dbReference type="EMBL" id="CABDUW010000445">
    <property type="protein sequence ID" value="VTJ69077.1"/>
    <property type="molecule type" value="Genomic_DNA"/>
</dbReference>
<dbReference type="InterPro" id="IPR036236">
    <property type="entry name" value="Znf_C2H2_sf"/>
</dbReference>
<feature type="compositionally biased region" description="Polar residues" evidence="2">
    <location>
        <begin position="2332"/>
        <end position="2354"/>
    </location>
</feature>
<dbReference type="InterPro" id="IPR013087">
    <property type="entry name" value="Znf_C2H2_type"/>
</dbReference>
<feature type="compositionally biased region" description="Polar residues" evidence="2">
    <location>
        <begin position="2216"/>
        <end position="2237"/>
    </location>
</feature>
<dbReference type="InterPro" id="IPR039270">
    <property type="entry name" value="ZNF469"/>
</dbReference>
<feature type="compositionally biased region" description="Basic residues" evidence="2">
    <location>
        <begin position="2293"/>
        <end position="2304"/>
    </location>
</feature>
<feature type="non-terminal residue" evidence="4">
    <location>
        <position position="1"/>
    </location>
</feature>
<evidence type="ECO:0000313" key="5">
    <source>
        <dbReference type="Proteomes" id="UP000335636"/>
    </source>
</evidence>
<feature type="compositionally biased region" description="Low complexity" evidence="2">
    <location>
        <begin position="2701"/>
        <end position="2711"/>
    </location>
</feature>
<feature type="region of interest" description="Disordered" evidence="2">
    <location>
        <begin position="1423"/>
        <end position="1662"/>
    </location>
</feature>
<proteinExistence type="predicted"/>
<feature type="domain" description="C2H2-type" evidence="3">
    <location>
        <begin position="3097"/>
        <end position="3124"/>
    </location>
</feature>
<feature type="region of interest" description="Disordered" evidence="2">
    <location>
        <begin position="1766"/>
        <end position="1957"/>
    </location>
</feature>
<feature type="region of interest" description="Disordered" evidence="2">
    <location>
        <begin position="525"/>
        <end position="544"/>
    </location>
</feature>
<feature type="compositionally biased region" description="Basic and acidic residues" evidence="2">
    <location>
        <begin position="3033"/>
        <end position="3046"/>
    </location>
</feature>
<sequence>DGGAMPGERPRRAPPPTMTGDLQPCLAVSGLGRPPQPLITPGSRTTHGPREAGGWAQAQALPKAQPRQAKEVEPKALLLRTQAGPRRSHPQAHRWVVGRADSSPPELYCLSVTSSRAKLTRDETPEGPRCEAPWGPEAEGPGDPGAGAHPRPSLPRAEAPPAPKEHNSQRCFQETPSGFTSTDYTSPKATPGPLPLRAPQGSGTSPQGPAPHPEFQASGANAWPRAAADHFPGADFRVPPQEPEPLPEGSRPGGPRGGSFQFPFPSQTLPGAGAKPFPADTASHECADRGLLFAFRQPSGPWQEAGVGTAAYPLPAQPALCTLPCYPSQPGGLDDPRDPGGALPATGATHLAPSPLPDTLHKSLTKVLPDGAPLAHDGMASPRALPDPLSRRPFPGQAHGANGVGASPEPVDSELTTPGPPPTGLPHRWDPTAAPYPTRAMGLPDTARATFLEGHSGPGQGLCLPQSSPVPWPQVLPTPGPSPHQMEILSQLPCPRGTPEWQGDSQAGLSAACQTARTGEALAVVRSSPGQPGSSPGLFPYRGLGDPGAQPLLFGGAQAQASPRGASGLPAPRVLGASPRESPLPSPATSTVGSSSCSSLSNSPTNPSSEDSQPPGPLGPSTFFHPPPHPQETGSSFPSPEPPHVLPTHYQLEPAKAFPFPTDGLGAEGPGAGRGLLQGFPREPPPYPGQHFSLSSASLDQLDVLLTCRQCDRNYGSLAGFLAHRHFCRPARAGDGSQQPPGHPAPTTTPKAPAHMHTGPLSHGQTVPFLIARDDPLRTSYLPSLATPFPLPASDLDMEDEAKLDSLITEALNGLEYQSDNPEIDSSFIDVFADEEPSGPRGPGPGPPTNNGSGVTPEHSAEDLLPAKADTPESQAPCPGDRSCPPGNRPKTRSLGLVPMEADAISLVKPQRRGKQFKLLCKELDIASGPKGPCLRPRKRGHSAERPPPRTRDLRTQARGHTDPDSQAPRATSLTAETRSSGRLRLPAKKDPRKRRARGGAWSKELIHKMVQQKSRLPRRQAPRGAPGPPRTQRALPSAQDSRLRECNSESEEECPRQRGASSRGRSCPGHRRGQGGEKREEDSPRGPRKGQRPEARKDRGTPAPVGPCSPSESPAVEHGLKHTDGPLAPLNHRPQLPANSKGPEEDQPPSDFPQEAQGPAAAQESAPEATRLRDGPGLSPAICEREGARPPAPEPTQPGRSRPPGSQARALSTQSTPAPGPGDLLGAPGPHHKEDCPADHPGGLLRPVSAHPEPHVLLVQNADAGCDPAGPDRDSVGGPPAGKEPHPSSSASTELLLRPRDLEGCLPGGLCSRPSAAHAQGASRGHLSPDSMDTLEPRPRKHSPYAADSPPGSAPSPLTLESTSLFAGLPEDGFDPPLCHGRSADGDAHTPTAPAGTPPRKPLMHPLCPPFLLLEEEAPMLPSQFPGLSRGKTLGKKCPHEGPAPPAPGKGSECSLSGLSEEELEIKRLVSELESQLQRTEDTQGAPGGPGPGPEPASTPGDTVSALDLMGLGESNGRQEGVETGTATEEGARGGFQGEWPCPGPGHPRQVVPAPSTHEDPGSGAALGPPGSSISSQAQQMARVSEKEGDGRDLSGHLEATQSARRSPNQALLFPNETVRTQGTEDTPLWLPCEQSGRRSPEPPEAGGCGQGPPTWARGHPNVYLAPDLAIRADGDLPPGACHRVTSEEHSGGGAAGPKGARLLFPMTEGPGFEGKGAAPAPQGREPRDPHTPSPGWVPQASPSKRPQALVPLCLRPLQVLEARAGGNDSNQGSQGVLLAAAHGPPHRGPPGPGGPGVESGSPGCKQVTADPAATGPQLAPQADGQLGPPGQAEKPEGCGEASGLQSVNWKKPGGPGSLARFSAHPGNPLARPARGTPEPEESQAPLGLGKQAQPTPGPSSSSGTRSPPALMAAHTQKGPEDRGPGKVSSSGLDPQLLFNRESSAPHAGDLGTHDATSVATATLALCSLEHLPGKDPPSMPASGPEAQSQPSGLLPAPTSCAQGPPSPSAWGQEILPGCLLLRAGSPQDPPCCQPDLSAALTPTYKDYGLEVGPLRTLEGSKTEGLGRPPAYHSLPPPAGAISPTVITQAAGPSSIPTEDGTEMVRGLWVSDPHLSGATDTSPFSVSEGPSSEPPGNTPLLGHGEGESPSAVPTPPGATEPNPHAYLGGETGAGREGEGDPGTPGARHTGLRRAPRADTSGPAGPPSPAGLCQGQAASSSSTACDLRSGSPQSQASVPHLTPQKDPTQRPRGFQKNPEPTETGHQESHAPAGPGLPVTCETCSASFRSRPGLSRHRARKHPPRKPATCQPSPGARRGPRKRSHKGPGGDQPSPSVTSPGRTSGPSPIQGSTVPEDTLGPETLEEARRSPGEPRTPGSPLDQLPHPPGPVEQGEGVRASAPKPRRPGPPEVDQLPPQQTENREDQRRTAEPLGSPKPEGKWNRKVGKRGAGRARQESPAPASAGAGLGGRSASPVAAAANHAALLSCCLLREGACEASVGQWLRPATLGPEVLEDEADTGLGVLSAEMAPKSPRDQQLHPGKMEGETEGVFPGELRAGWRGASARRCRGPRDIREPELAAGSQPAETSRGARGRSGKRTGERAPDPPEASDSVVGNTISSGPRSRPGARAEVQGPQGTVPDARGPGPVDPPSSLDDEVSFSQLFPLGGRFTQKKNPRVYGKGCKRPKRPPPTEPRSEGGDLLHPTHLPPDLSDSGSLCLSPQDPWEDEAAVLPEPFLLDGLLGSKVPSLSRWAPEPHREAGPGEEAPSCCAEDSESEAIPKLHMVPAAWRGLGLRVPNDETPPLGAESPEPPDLERERYDDGLPGSASLLPRPAKDLDLLSAKLETRDLCFLGPLLDSRAAADSQGPGSERTPGAARPAQAGGGELPARGRRASYKCRVCFQRLCSLGELDVHKLAHSPSPPPTCYLCVERRFCSRQRLQEHLQERHLQGRAGPWACGLCLKEVADVWMYNQHLREHAARFARRGQAQQPWGGLPRDLAPESTHTHLLDSIVEPDRPRSSRPTGDRASGSPRETAEGGREAEEEAPRGQVRPASGSSPAAPTGSSATHSAKTSPSLAPDPWLLPAVPMHAACRDPSRDCHHCGKRFPKPFKLQRHLAVHSPQRVYLCPRCPGVYPELCELRAHLGGVHGLQEERELPHMPLYACELCANVMHVIRRSFVCSSCNYTFAKKEQFDRHMEKHLRGSQQPLALRRVRRPATPRQKALALEGVLPSKRRKVVVPSSPPGLGVAVAGPLSLGSPTLSPPALPQLCPESAPSTTKSWPNPSSPAAREDQRPPHSQERPPPALSPLPTVLAGGSCDQGPDPTLERPEDKAWPGEQQPPREEKGPPPLFSGGHRSPGTRSKCVSDGSPGDPFQLQKKKQVSIPHVAPERGTRGPSHKGGATKPPKQGAAASTPSHAPKPLVQPRKPVGIGSPAPREQAHGTEDRVKPTSPKAKPRASAQGNRCPWPGTKTGGGSQPQPASGRLQSETASTPARPLHPSPNPTSAKSPSRTQARGCTKGPREAGDQGPRGSPSPRETGEGREKRRKSQALELAKREGVGGSGRAPVAPDKPLRTPRKQPAPSRLLPTKPRPSSQNGKMRPPPSEQREAHSRAHRGEALSKHSPQARLPLRAPKRGRAVHSAEATRARDHRTAESQSNLLNQLFGQRLTSFKIPLKKFTSESWAVLRAGCRAQQPLSRRSTGERDGSCSPFETTLPPPWYPVLEEQVDRALPSPVCPLGKAPPAVECAGRVAQGPRHPGEHNTPPPCGHTVEAPAAPGSWGPTRLPRVPAEGRARGPPGEARPRRPSALSRGLCAEVSGGWAGLRVREAKDARLSLTGLQPGSSLKSPQRGTPSGLVGESVRALTAPTGAVLGEQEPGAGVGGSSPWGSGSRLKPRLNGVSFSPARPAPQSEGQETSASRALLGATMCQAVPGLGHLAELVPARPGRQLPGWVPEAAWLCCLPGLPVLRPLTVRGVLASRRGGTHRPLTLAATPGSAVSLKAPNPGPSLYQVRLAPKGSLILGKGGSCSGGPSHMCWGKISPTVPQDIMGSQHSVQAQPLHQYCPSRSPPTFYPSQPLVPLCSWPVTSASLCRWPTLQSDLPEKGSVSAVVVTSPVPGTCQGSLTKPCPGTPDMFWGMEYTGGMRRGLGLQGVLGYTAGPQPGGWRGGTGGGREGLNRRGLHQHSGWEQIPGQHVHVTRSQEEAVLRCPGQVGTLAFHTP</sequence>
<feature type="compositionally biased region" description="Polar residues" evidence="2">
    <location>
        <begin position="969"/>
        <end position="981"/>
    </location>
</feature>
<feature type="compositionally biased region" description="Basic and acidic residues" evidence="2">
    <location>
        <begin position="3289"/>
        <end position="3300"/>
    </location>
</feature>
<feature type="compositionally biased region" description="Polar residues" evidence="2">
    <location>
        <begin position="3477"/>
        <end position="3492"/>
    </location>
</feature>
<feature type="compositionally biased region" description="Basic and acidic residues" evidence="2">
    <location>
        <begin position="3438"/>
        <end position="3448"/>
    </location>
</feature>
<feature type="compositionally biased region" description="Polar residues" evidence="2">
    <location>
        <begin position="2613"/>
        <end position="2622"/>
    </location>
</feature>
<feature type="compositionally biased region" description="Low complexity" evidence="2">
    <location>
        <begin position="3052"/>
        <end position="3070"/>
    </location>
</feature>
<feature type="compositionally biased region" description="Low complexity" evidence="2">
    <location>
        <begin position="587"/>
        <end position="609"/>
    </location>
</feature>
<feature type="compositionally biased region" description="Polar residues" evidence="2">
    <location>
        <begin position="3837"/>
        <end position="3852"/>
    </location>
</feature>